<evidence type="ECO:0000313" key="3">
    <source>
        <dbReference type="EMBL" id="MCB8883902.1"/>
    </source>
</evidence>
<dbReference type="CDD" id="cd13606">
    <property type="entry name" value="PBP2_ProX_like"/>
    <property type="match status" value="1"/>
</dbReference>
<dbReference type="Pfam" id="PF04069">
    <property type="entry name" value="OpuAC"/>
    <property type="match status" value="1"/>
</dbReference>
<reference evidence="3 4" key="1">
    <citation type="journal article" date="2021" name="Microorganisms">
        <title>Acidisoma silvae sp. nov. and Acidisomacellulosilytica sp. nov., Two Acidophilic Bacteria Isolated from Decaying Wood, Hydrolyzing Cellulose and Producing Poly-3-hydroxybutyrate.</title>
        <authorList>
            <person name="Mieszkin S."/>
            <person name="Pouder E."/>
            <person name="Uroz S."/>
            <person name="Simon-Colin C."/>
            <person name="Alain K."/>
        </authorList>
    </citation>
    <scope>NUCLEOTIDE SEQUENCE [LARGE SCALE GENOMIC DNA]</scope>
    <source>
        <strain evidence="3 4">HW T5.17</strain>
    </source>
</reference>
<feature type="signal peptide" evidence="1">
    <location>
        <begin position="1"/>
        <end position="25"/>
    </location>
</feature>
<proteinExistence type="predicted"/>
<accession>A0A963Z8N5</accession>
<keyword evidence="4" id="KW-1185">Reference proteome</keyword>
<organism evidence="3 4">
    <name type="scientific">Acidisoma cellulosilyticum</name>
    <dbReference type="NCBI Taxonomy" id="2802395"/>
    <lineage>
        <taxon>Bacteria</taxon>
        <taxon>Pseudomonadati</taxon>
        <taxon>Pseudomonadota</taxon>
        <taxon>Alphaproteobacteria</taxon>
        <taxon>Acetobacterales</taxon>
        <taxon>Acidocellaceae</taxon>
        <taxon>Acidisoma</taxon>
    </lineage>
</organism>
<feature type="domain" description="ABC-type glycine betaine transport system substrate-binding" evidence="2">
    <location>
        <begin position="41"/>
        <end position="299"/>
    </location>
</feature>
<protein>
    <submittedName>
        <fullName evidence="3">ABC transporter substrate-binding protein</fullName>
    </submittedName>
</protein>
<dbReference type="InterPro" id="IPR007210">
    <property type="entry name" value="ABC_Gly_betaine_transp_sub-bd"/>
</dbReference>
<dbReference type="GO" id="GO:0022857">
    <property type="term" value="F:transmembrane transporter activity"/>
    <property type="evidence" value="ECO:0007669"/>
    <property type="project" value="InterPro"/>
</dbReference>
<gene>
    <name evidence="3" type="ORF">ACELLULO517_26890</name>
</gene>
<name>A0A963Z8N5_9PROT</name>
<dbReference type="EMBL" id="JAESVA010000018">
    <property type="protein sequence ID" value="MCB8883902.1"/>
    <property type="molecule type" value="Genomic_DNA"/>
</dbReference>
<keyword evidence="1" id="KW-0732">Signal</keyword>
<dbReference type="RefSeq" id="WP_227310644.1">
    <property type="nucleotide sequence ID" value="NZ_JAESVA010000018.1"/>
</dbReference>
<evidence type="ECO:0000256" key="1">
    <source>
        <dbReference type="SAM" id="SignalP"/>
    </source>
</evidence>
<dbReference type="Proteomes" id="UP000721844">
    <property type="component" value="Unassembled WGS sequence"/>
</dbReference>
<comment type="caution">
    <text evidence="3">The sequence shown here is derived from an EMBL/GenBank/DDBJ whole genome shotgun (WGS) entry which is preliminary data.</text>
</comment>
<dbReference type="GO" id="GO:0043190">
    <property type="term" value="C:ATP-binding cassette (ABC) transporter complex"/>
    <property type="evidence" value="ECO:0007669"/>
    <property type="project" value="InterPro"/>
</dbReference>
<dbReference type="AlphaFoldDB" id="A0A963Z8N5"/>
<evidence type="ECO:0000313" key="4">
    <source>
        <dbReference type="Proteomes" id="UP000721844"/>
    </source>
</evidence>
<sequence length="304" mass="31710">MTKSLLRNAVYACATLSLMALPALAADPFGTAAPKRQSKGTIIVGSANFPESQLIATIYAKALKSAGVPVETHMNIGSREVYIPALIDGSIDLLPEYSGSMLTYLDKNATASSPTDVATALKAALPKGVSILTPSAAQDADTVTVTQATATKYHLASIADLKPVAGDLVSGGAPEWQTREEGAVGLTRIYGVTFKSFKPLDEAGPLTLSALVNGQVQAADVYSTDPSMAADHLVALSDPKSLFPAQNVVPIIATAKVNPIVIKTLNAVSAALTTDDLIKMNVALGNHESFNEVAKDWLKAHNIK</sequence>
<evidence type="ECO:0000259" key="2">
    <source>
        <dbReference type="Pfam" id="PF04069"/>
    </source>
</evidence>
<feature type="chain" id="PRO_5037420520" evidence="1">
    <location>
        <begin position="26"/>
        <end position="304"/>
    </location>
</feature>
<dbReference type="Gene3D" id="3.40.190.120">
    <property type="entry name" value="Osmoprotection protein (prox), domain 2"/>
    <property type="match status" value="1"/>
</dbReference>
<dbReference type="Gene3D" id="3.40.190.10">
    <property type="entry name" value="Periplasmic binding protein-like II"/>
    <property type="match status" value="1"/>
</dbReference>
<dbReference type="SUPFAM" id="SSF53850">
    <property type="entry name" value="Periplasmic binding protein-like II"/>
    <property type="match status" value="1"/>
</dbReference>